<gene>
    <name evidence="4" type="ORF">DIU77_017000</name>
</gene>
<dbReference type="PANTHER" id="PTHR40094:SF1">
    <property type="entry name" value="UBIQUITIN DOMAIN-CONTAINING PROTEIN"/>
    <property type="match status" value="1"/>
</dbReference>
<keyword evidence="1" id="KW-0732">Signal</keyword>
<evidence type="ECO:0000256" key="2">
    <source>
        <dbReference type="SAM" id="MobiDB-lite"/>
    </source>
</evidence>
<dbReference type="InterPro" id="IPR032812">
    <property type="entry name" value="SbsA_Ig"/>
</dbReference>
<sequence>MPYNRVRWTRCRATGDDREIAAASTKLSSTTGPGAGPCNTTRELWIGGRRARPVRVVGRYSAILPTAVGEPRHGSGGWQVTTESTEPEVAAPRLVLAEGGPLSGRSEPDVVTHPDARPLDDTAISRLLARLPAPTQTPTTSEEGFAVRPEARPRPRPGVTVEVLFPPPAEPATRQRPPSASADPLSVVRYQPDGEVDLAPGVSITFSAPMVALDSVDAAVAAEPPVRLDPQPPGEWRWLDPRTLVFVPEGERMPMATTYRVQIPAGTSAANGAALPHDVTFTFGTPPPRLVERHPEESPTHPDRLVLLVFDQSVDEQSVLAATSVTAGRRKIPLRLATDEEVAADAVAARRVAETPDGRVVALRPLTSFPFDTAFTVTVRAGVRSLEGPRTTTTAVRWKFATPGPFRVVGLAGSRRERPAPGEPWRIGFSNPVDRASLDAATITVEPPVELQSAVAIGPYVELRAASQPDRTYRVTLDPALSDVFGQPLGSSEPVPVRVGKRRPRLAILGGDHVILDPASDPVLQVRTVGLDRIKVLVYAVGPQHWADWQAAQGWRWSDKDIQFPGERVGELVLTVTGSGREWADAQVDLSSWLDDRCGQFIVRVEPKDRMSEAERRRLTDASWVQVTRLGVDAVVDATTLRAWVTDLSTGAPIGGATATLGPASAVSGADGTCALSLTDDPEPVLAVSLGRDVALLPAGPVRGWHRRDLSPSAAWMVFDDRGLYRPGESVRLKGWLRTRTAGPAGDIAPAPAALESVSWTAWDAVGNEIASGAVPVDGLGGCGV</sequence>
<dbReference type="PANTHER" id="PTHR40094">
    <property type="entry name" value="ALPHA-2-MACROGLOBULIN HOMOLOG"/>
    <property type="match status" value="1"/>
</dbReference>
<protein>
    <recommendedName>
        <fullName evidence="3">SbsA Ig-like domain-containing protein</fullName>
    </recommendedName>
</protein>
<reference evidence="4 5" key="1">
    <citation type="journal article" date="2021" name="BMC Genomics">
        <title>Genome-resolved metagenome and metatranscriptome analyses of thermophilic composting reveal key bacterial players and their metabolic interactions.</title>
        <authorList>
            <person name="Braga L.P.P."/>
            <person name="Pereira R.V."/>
            <person name="Martins L.F."/>
            <person name="Moura L.M.S."/>
            <person name="Sanchez F.B."/>
            <person name="Patane J.S.L."/>
            <person name="da Silva A.M."/>
            <person name="Setubal J.C."/>
        </authorList>
    </citation>
    <scope>NUCLEOTIDE SEQUENCE [LARGE SCALE GENOMIC DNA]</scope>
    <source>
        <strain evidence="4">ZC4RG45</strain>
    </source>
</reference>
<dbReference type="Gene3D" id="2.60.40.3710">
    <property type="match status" value="1"/>
</dbReference>
<evidence type="ECO:0000313" key="4">
    <source>
        <dbReference type="EMBL" id="MFO7193942.1"/>
    </source>
</evidence>
<evidence type="ECO:0000313" key="5">
    <source>
        <dbReference type="Proteomes" id="UP000249324"/>
    </source>
</evidence>
<organism evidence="4 5">
    <name type="scientific">Thermocrispum agreste</name>
    <dbReference type="NCBI Taxonomy" id="37925"/>
    <lineage>
        <taxon>Bacteria</taxon>
        <taxon>Bacillati</taxon>
        <taxon>Actinomycetota</taxon>
        <taxon>Actinomycetes</taxon>
        <taxon>Pseudonocardiales</taxon>
        <taxon>Pseudonocardiaceae</taxon>
        <taxon>Thermocrispum</taxon>
    </lineage>
</organism>
<feature type="non-terminal residue" evidence="4">
    <location>
        <position position="785"/>
    </location>
</feature>
<feature type="region of interest" description="Disordered" evidence="2">
    <location>
        <begin position="134"/>
        <end position="159"/>
    </location>
</feature>
<evidence type="ECO:0000256" key="1">
    <source>
        <dbReference type="ARBA" id="ARBA00022729"/>
    </source>
</evidence>
<proteinExistence type="predicted"/>
<dbReference type="AlphaFoldDB" id="A0ABD6FJ51"/>
<name>A0ABD6FJ51_9PSEU</name>
<accession>A0ABD6FJ51</accession>
<dbReference type="Proteomes" id="UP000249324">
    <property type="component" value="Unassembled WGS sequence"/>
</dbReference>
<dbReference type="InterPro" id="IPR051802">
    <property type="entry name" value="YfhM-like"/>
</dbReference>
<evidence type="ECO:0000259" key="3">
    <source>
        <dbReference type="Pfam" id="PF13205"/>
    </source>
</evidence>
<comment type="caution">
    <text evidence="4">The sequence shown here is derived from an EMBL/GenBank/DDBJ whole genome shotgun (WGS) entry which is preliminary data.</text>
</comment>
<dbReference type="Pfam" id="PF13205">
    <property type="entry name" value="Big_5"/>
    <property type="match status" value="1"/>
</dbReference>
<dbReference type="EMBL" id="QGUI02000308">
    <property type="protein sequence ID" value="MFO7193942.1"/>
    <property type="molecule type" value="Genomic_DNA"/>
</dbReference>
<feature type="domain" description="SbsA Ig-like" evidence="3">
    <location>
        <begin position="287"/>
        <end position="402"/>
    </location>
</feature>